<dbReference type="EnsemblMetazoa" id="ISCW002025-RA">
    <property type="protein sequence ID" value="ISCW002025-PA"/>
    <property type="gene ID" value="ISCW002025"/>
</dbReference>
<dbReference type="EMBL" id="DS673580">
    <property type="protein sequence ID" value="EEC03751.1"/>
    <property type="molecule type" value="Genomic_DNA"/>
</dbReference>
<accession>B7PAX9</accession>
<reference evidence="3" key="2">
    <citation type="submission" date="2020-05" db="UniProtKB">
        <authorList>
            <consortium name="EnsemblMetazoa"/>
        </authorList>
    </citation>
    <scope>IDENTIFICATION</scope>
    <source>
        <strain evidence="3">wikel</strain>
    </source>
</reference>
<feature type="region of interest" description="Disordered" evidence="1">
    <location>
        <begin position="67"/>
        <end position="90"/>
    </location>
</feature>
<evidence type="ECO:0000313" key="3">
    <source>
        <dbReference type="EnsemblMetazoa" id="ISCW002025-PA"/>
    </source>
</evidence>
<feature type="region of interest" description="Disordered" evidence="1">
    <location>
        <begin position="109"/>
        <end position="131"/>
    </location>
</feature>
<name>B7PAX9_IXOSC</name>
<dbReference type="VEuPathDB" id="VectorBase:ISCP_014023"/>
<dbReference type="EMBL" id="ABJB010322249">
    <property type="status" value="NOT_ANNOTATED_CDS"/>
    <property type="molecule type" value="Genomic_DNA"/>
</dbReference>
<dbReference type="EMBL" id="ABJB011111486">
    <property type="status" value="NOT_ANNOTATED_CDS"/>
    <property type="molecule type" value="Genomic_DNA"/>
</dbReference>
<dbReference type="InParanoid" id="B7PAX9"/>
<evidence type="ECO:0000313" key="2">
    <source>
        <dbReference type="EMBL" id="EEC03751.1"/>
    </source>
</evidence>
<dbReference type="VEuPathDB" id="VectorBase:ISCW002025"/>
<proteinExistence type="predicted"/>
<dbReference type="HOGENOM" id="CLU_1929866_0_0_1"/>
<protein>
    <submittedName>
        <fullName evidence="2 3">Uncharacterized protein</fullName>
    </submittedName>
</protein>
<gene>
    <name evidence="2" type="ORF">IscW_ISCW002025</name>
</gene>
<organism>
    <name type="scientific">Ixodes scapularis</name>
    <name type="common">Black-legged tick</name>
    <name type="synonym">Deer tick</name>
    <dbReference type="NCBI Taxonomy" id="6945"/>
    <lineage>
        <taxon>Eukaryota</taxon>
        <taxon>Metazoa</taxon>
        <taxon>Ecdysozoa</taxon>
        <taxon>Arthropoda</taxon>
        <taxon>Chelicerata</taxon>
        <taxon>Arachnida</taxon>
        <taxon>Acari</taxon>
        <taxon>Parasitiformes</taxon>
        <taxon>Ixodida</taxon>
        <taxon>Ixodoidea</taxon>
        <taxon>Ixodidae</taxon>
        <taxon>Ixodinae</taxon>
        <taxon>Ixodes</taxon>
    </lineage>
</organism>
<dbReference type="AlphaFoldDB" id="B7PAX9"/>
<dbReference type="VEuPathDB" id="VectorBase:ISCI002025"/>
<dbReference type="PaxDb" id="6945-B7PAX9"/>
<sequence length="131" mass="14954">MYVYVRYLLDNETAIMPVKFVKNFSPKSIKDIPTNPVQAYWRSEAYGEAYYEATVLLMAVAFSRCPKRAPKKDKKEGGKQGQKKPARELSVKKVVKKLMGDFMVEKNRSAEKAQGMQKKAPSHCLDAEEDM</sequence>
<evidence type="ECO:0000256" key="1">
    <source>
        <dbReference type="SAM" id="MobiDB-lite"/>
    </source>
</evidence>
<reference evidence="2 4" key="1">
    <citation type="submission" date="2008-03" db="EMBL/GenBank/DDBJ databases">
        <title>Annotation of Ixodes scapularis.</title>
        <authorList>
            <consortium name="Ixodes scapularis Genome Project Consortium"/>
            <person name="Caler E."/>
            <person name="Hannick L.I."/>
            <person name="Bidwell S."/>
            <person name="Joardar V."/>
            <person name="Thiagarajan M."/>
            <person name="Amedeo P."/>
            <person name="Galinsky K.J."/>
            <person name="Schobel S."/>
            <person name="Inman J."/>
            <person name="Hostetler J."/>
            <person name="Miller J."/>
            <person name="Hammond M."/>
            <person name="Megy K."/>
            <person name="Lawson D."/>
            <person name="Kodira C."/>
            <person name="Sutton G."/>
            <person name="Meyer J."/>
            <person name="Hill C.A."/>
            <person name="Birren B."/>
            <person name="Nene V."/>
            <person name="Collins F."/>
            <person name="Alarcon-Chaidez F."/>
            <person name="Wikel S."/>
            <person name="Strausberg R."/>
        </authorList>
    </citation>
    <scope>NUCLEOTIDE SEQUENCE [LARGE SCALE GENOMIC DNA]</scope>
    <source>
        <strain evidence="4">Wikel</strain>
        <strain evidence="2">Wikel colony</strain>
    </source>
</reference>
<keyword evidence="4" id="KW-1185">Reference proteome</keyword>
<evidence type="ECO:0000313" key="4">
    <source>
        <dbReference type="Proteomes" id="UP000001555"/>
    </source>
</evidence>
<dbReference type="Proteomes" id="UP000001555">
    <property type="component" value="Unassembled WGS sequence"/>
</dbReference>